<gene>
    <name evidence="1" type="ORF">ACFSL2_21585</name>
</gene>
<keyword evidence="2" id="KW-1185">Reference proteome</keyword>
<name>A0ABW4VEP1_9MICO</name>
<comment type="caution">
    <text evidence="1">The sequence shown here is derived from an EMBL/GenBank/DDBJ whole genome shotgun (WGS) entry which is preliminary data.</text>
</comment>
<evidence type="ECO:0000313" key="1">
    <source>
        <dbReference type="EMBL" id="MFD2028103.1"/>
    </source>
</evidence>
<dbReference type="EMBL" id="JBHUHF010000001">
    <property type="protein sequence ID" value="MFD2028103.1"/>
    <property type="molecule type" value="Genomic_DNA"/>
</dbReference>
<protein>
    <submittedName>
        <fullName evidence="1">Uncharacterized protein</fullName>
    </submittedName>
</protein>
<sequence>MRNDVYCHDRAWSTVHAESRLVVKDVERIVETRVSAVAFVRW</sequence>
<proteinExistence type="predicted"/>
<accession>A0ABW4VEP1</accession>
<dbReference type="RefSeq" id="WP_377199807.1">
    <property type="nucleotide sequence ID" value="NZ_JBHUHF010000001.1"/>
</dbReference>
<reference evidence="2" key="1">
    <citation type="journal article" date="2019" name="Int. J. Syst. Evol. Microbiol.">
        <title>The Global Catalogue of Microorganisms (GCM) 10K type strain sequencing project: providing services to taxonomists for standard genome sequencing and annotation.</title>
        <authorList>
            <consortium name="The Broad Institute Genomics Platform"/>
            <consortium name="The Broad Institute Genome Sequencing Center for Infectious Disease"/>
            <person name="Wu L."/>
            <person name="Ma J."/>
        </authorList>
    </citation>
    <scope>NUCLEOTIDE SEQUENCE [LARGE SCALE GENOMIC DNA]</scope>
    <source>
        <strain evidence="2">CCM 7043</strain>
    </source>
</reference>
<evidence type="ECO:0000313" key="2">
    <source>
        <dbReference type="Proteomes" id="UP001597338"/>
    </source>
</evidence>
<dbReference type="Proteomes" id="UP001597338">
    <property type="component" value="Unassembled WGS sequence"/>
</dbReference>
<organism evidence="1 2">
    <name type="scientific">Promicromonospora aerolata</name>
    <dbReference type="NCBI Taxonomy" id="195749"/>
    <lineage>
        <taxon>Bacteria</taxon>
        <taxon>Bacillati</taxon>
        <taxon>Actinomycetota</taxon>
        <taxon>Actinomycetes</taxon>
        <taxon>Micrococcales</taxon>
        <taxon>Promicromonosporaceae</taxon>
        <taxon>Promicromonospora</taxon>
    </lineage>
</organism>